<comment type="caution">
    <text evidence="12">The sequence shown here is derived from an EMBL/GenBank/DDBJ whole genome shotgun (WGS) entry which is preliminary data.</text>
</comment>
<sequence length="446" mass="48502">MAPPGPSPPPQPPQIPRSPRPPQPRAQRGQDSPSARPGLAPLTPQPTRYGSPQAHPGERGRKSPPDCGGADTEAGSPIQSDQGLEPCKRGSRKSGVRRFCGNLDARERRGGGILTGCGAATLRGLPGSRGSLEPELWIAAVSFLTDAPGGGEGSPPGPSPPQEPSGRRGAPSKSPPQPPKERKGSASSAEDKKKVKALGYRDSGYQWEVPPHEVILLRRVGAGSFGTVYQGRWHGHVAVKILKVTQPTAQQVQAFKNEMQVLRRTRHVNVLLFMGFMTRPSFAIITQWCEGSSLYRHLHVCETRLDAPARTEVARQTAQGMDYLHAKNIIHRDLKSNNIFLHEGLTVKIGDFGLATVKTHWSGARRVEQPRGSVLWMAPEVIRMQDSSPYSFQSDVYAYGVVLFELTTGSLPYGHVRSRDQHSSLPTHSLPYGQVRSHNRVLPGPP</sequence>
<feature type="compositionally biased region" description="Basic and acidic residues" evidence="10">
    <location>
        <begin position="179"/>
        <end position="193"/>
    </location>
</feature>
<proteinExistence type="inferred from homology"/>
<evidence type="ECO:0000259" key="11">
    <source>
        <dbReference type="PROSITE" id="PS50011"/>
    </source>
</evidence>
<evidence type="ECO:0000256" key="7">
    <source>
        <dbReference type="ARBA" id="ARBA00022840"/>
    </source>
</evidence>
<evidence type="ECO:0000256" key="4">
    <source>
        <dbReference type="ARBA" id="ARBA00022679"/>
    </source>
</evidence>
<dbReference type="InterPro" id="IPR001245">
    <property type="entry name" value="Ser-Thr/Tyr_kinase_cat_dom"/>
</dbReference>
<evidence type="ECO:0000256" key="1">
    <source>
        <dbReference type="ARBA" id="ARBA00010507"/>
    </source>
</evidence>
<dbReference type="PROSITE" id="PS50011">
    <property type="entry name" value="PROTEIN_KINASE_DOM"/>
    <property type="match status" value="1"/>
</dbReference>
<evidence type="ECO:0000256" key="3">
    <source>
        <dbReference type="ARBA" id="ARBA00022527"/>
    </source>
</evidence>
<dbReference type="GO" id="GO:0004709">
    <property type="term" value="F:MAP kinase kinase kinase activity"/>
    <property type="evidence" value="ECO:0007669"/>
    <property type="project" value="TreeGrafter"/>
</dbReference>
<feature type="region of interest" description="Disordered" evidence="10">
    <location>
        <begin position="1"/>
        <end position="119"/>
    </location>
</feature>
<evidence type="ECO:0000256" key="2">
    <source>
        <dbReference type="ARBA" id="ARBA00012513"/>
    </source>
</evidence>
<keyword evidence="13" id="KW-1185">Reference proteome</keyword>
<dbReference type="SUPFAM" id="SSF56112">
    <property type="entry name" value="Protein kinase-like (PK-like)"/>
    <property type="match status" value="1"/>
</dbReference>
<dbReference type="GO" id="GO:0005524">
    <property type="term" value="F:ATP binding"/>
    <property type="evidence" value="ECO:0007669"/>
    <property type="project" value="UniProtKB-UniRule"/>
</dbReference>
<keyword evidence="7 8" id="KW-0067">ATP-binding</keyword>
<feature type="binding site" evidence="8">
    <location>
        <position position="240"/>
    </location>
    <ligand>
        <name>ATP</name>
        <dbReference type="ChEBI" id="CHEBI:30616"/>
    </ligand>
</feature>
<dbReference type="EC" id="2.7.11.1" evidence="2"/>
<dbReference type="PROSITE" id="PS00107">
    <property type="entry name" value="PROTEIN_KINASE_ATP"/>
    <property type="match status" value="1"/>
</dbReference>
<evidence type="ECO:0000256" key="8">
    <source>
        <dbReference type="PROSITE-ProRule" id="PRU10141"/>
    </source>
</evidence>
<dbReference type="AlphaFoldDB" id="A0A9D3XKD6"/>
<dbReference type="SMART" id="SM00220">
    <property type="entry name" value="S_TKc"/>
    <property type="match status" value="1"/>
</dbReference>
<evidence type="ECO:0000313" key="12">
    <source>
        <dbReference type="EMBL" id="KAH1180650.1"/>
    </source>
</evidence>
<dbReference type="GO" id="GO:0005829">
    <property type="term" value="C:cytosol"/>
    <property type="evidence" value="ECO:0007669"/>
    <property type="project" value="TreeGrafter"/>
</dbReference>
<reference evidence="12" key="1">
    <citation type="submission" date="2021-09" db="EMBL/GenBank/DDBJ databases">
        <title>The genome of Mauremys mutica provides insights into the evolution of semi-aquatic lifestyle.</title>
        <authorList>
            <person name="Gong S."/>
            <person name="Gao Y."/>
        </authorList>
    </citation>
    <scope>NUCLEOTIDE SEQUENCE</scope>
    <source>
        <strain evidence="12">MM-2020</strain>
        <tissue evidence="12">Muscle</tissue>
    </source>
</reference>
<dbReference type="FunFam" id="3.30.200.20:FF:000024">
    <property type="entry name" value="B-Raf proto-oncogene serine/threonine-protein kinase"/>
    <property type="match status" value="1"/>
</dbReference>
<comment type="similarity">
    <text evidence="1">Belongs to the protein kinase superfamily. TKL Ser/Thr protein kinase family. RAF subfamily.</text>
</comment>
<evidence type="ECO:0000256" key="5">
    <source>
        <dbReference type="ARBA" id="ARBA00022741"/>
    </source>
</evidence>
<keyword evidence="6" id="KW-0418">Kinase</keyword>
<dbReference type="PROSITE" id="PS00108">
    <property type="entry name" value="PROTEIN_KINASE_ST"/>
    <property type="match status" value="1"/>
</dbReference>
<dbReference type="PANTHER" id="PTHR44329">
    <property type="entry name" value="SERINE/THREONINE-PROTEIN KINASE TNNI3K-RELATED"/>
    <property type="match status" value="1"/>
</dbReference>
<dbReference type="InterPro" id="IPR011009">
    <property type="entry name" value="Kinase-like_dom_sf"/>
</dbReference>
<dbReference type="InterPro" id="IPR008271">
    <property type="entry name" value="Ser/Thr_kinase_AS"/>
</dbReference>
<feature type="domain" description="Protein kinase" evidence="11">
    <location>
        <begin position="214"/>
        <end position="446"/>
    </location>
</feature>
<keyword evidence="4" id="KW-0808">Transferase</keyword>
<dbReference type="Gene3D" id="3.30.200.20">
    <property type="entry name" value="Phosphorylase Kinase, domain 1"/>
    <property type="match status" value="1"/>
</dbReference>
<protein>
    <recommendedName>
        <fullName evidence="2">non-specific serine/threonine protein kinase</fullName>
        <ecNumber evidence="2">2.7.11.1</ecNumber>
    </recommendedName>
</protein>
<dbReference type="Gene3D" id="1.10.510.10">
    <property type="entry name" value="Transferase(Phosphotransferase) domain 1"/>
    <property type="match status" value="1"/>
</dbReference>
<dbReference type="InterPro" id="IPR051681">
    <property type="entry name" value="Ser/Thr_Kinases-Pseudokinases"/>
</dbReference>
<dbReference type="EMBL" id="JAHDVG010000469">
    <property type="protein sequence ID" value="KAH1180650.1"/>
    <property type="molecule type" value="Genomic_DNA"/>
</dbReference>
<keyword evidence="5 8" id="KW-0547">Nucleotide-binding</keyword>
<dbReference type="InterPro" id="IPR017441">
    <property type="entry name" value="Protein_kinase_ATP_BS"/>
</dbReference>
<gene>
    <name evidence="12" type="ORF">KIL84_001584</name>
</gene>
<dbReference type="Proteomes" id="UP000827986">
    <property type="component" value="Unassembled WGS sequence"/>
</dbReference>
<feature type="compositionally biased region" description="Pro residues" evidence="10">
    <location>
        <begin position="1"/>
        <end position="24"/>
    </location>
</feature>
<keyword evidence="3 9" id="KW-0723">Serine/threonine-protein kinase</keyword>
<evidence type="ECO:0000256" key="10">
    <source>
        <dbReference type="SAM" id="MobiDB-lite"/>
    </source>
</evidence>
<organism evidence="12 13">
    <name type="scientific">Mauremys mutica</name>
    <name type="common">yellowpond turtle</name>
    <dbReference type="NCBI Taxonomy" id="74926"/>
    <lineage>
        <taxon>Eukaryota</taxon>
        <taxon>Metazoa</taxon>
        <taxon>Chordata</taxon>
        <taxon>Craniata</taxon>
        <taxon>Vertebrata</taxon>
        <taxon>Euteleostomi</taxon>
        <taxon>Archelosauria</taxon>
        <taxon>Testudinata</taxon>
        <taxon>Testudines</taxon>
        <taxon>Cryptodira</taxon>
        <taxon>Durocryptodira</taxon>
        <taxon>Testudinoidea</taxon>
        <taxon>Geoemydidae</taxon>
        <taxon>Geoemydinae</taxon>
        <taxon>Mauremys</taxon>
    </lineage>
</organism>
<evidence type="ECO:0000313" key="13">
    <source>
        <dbReference type="Proteomes" id="UP000827986"/>
    </source>
</evidence>
<dbReference type="InterPro" id="IPR000719">
    <property type="entry name" value="Prot_kinase_dom"/>
</dbReference>
<dbReference type="PANTHER" id="PTHR44329:SF55">
    <property type="entry name" value="SERINE_THREONINE-PROTEIN KINASE A-RAF"/>
    <property type="match status" value="1"/>
</dbReference>
<name>A0A9D3XKD6_9SAUR</name>
<dbReference type="Pfam" id="PF07714">
    <property type="entry name" value="PK_Tyr_Ser-Thr"/>
    <property type="match status" value="1"/>
</dbReference>
<evidence type="ECO:0000256" key="6">
    <source>
        <dbReference type="ARBA" id="ARBA00022777"/>
    </source>
</evidence>
<feature type="region of interest" description="Disordered" evidence="10">
    <location>
        <begin position="145"/>
        <end position="193"/>
    </location>
</feature>
<feature type="region of interest" description="Disordered" evidence="10">
    <location>
        <begin position="417"/>
        <end position="446"/>
    </location>
</feature>
<dbReference type="GO" id="GO:0005739">
    <property type="term" value="C:mitochondrion"/>
    <property type="evidence" value="ECO:0007669"/>
    <property type="project" value="TreeGrafter"/>
</dbReference>
<accession>A0A9D3XKD6</accession>
<evidence type="ECO:0000256" key="9">
    <source>
        <dbReference type="RuleBase" id="RU000304"/>
    </source>
</evidence>